<organism evidence="1 2">
    <name type="scientific">Blautia parvula</name>
    <dbReference type="NCBI Taxonomy" id="2877527"/>
    <lineage>
        <taxon>Bacteria</taxon>
        <taxon>Bacillati</taxon>
        <taxon>Bacillota</taxon>
        <taxon>Clostridia</taxon>
        <taxon>Lachnospirales</taxon>
        <taxon>Lachnospiraceae</taxon>
        <taxon>Blautia</taxon>
    </lineage>
</organism>
<evidence type="ECO:0000313" key="2">
    <source>
        <dbReference type="Proteomes" id="UP001600941"/>
    </source>
</evidence>
<dbReference type="RefSeq" id="WP_317430491.1">
    <property type="nucleotide sequence ID" value="NZ_BAABZQ010000001.1"/>
</dbReference>
<dbReference type="Proteomes" id="UP001600941">
    <property type="component" value="Unassembled WGS sequence"/>
</dbReference>
<name>A0ABQ0BSC8_9FIRM</name>
<reference evidence="1 2" key="1">
    <citation type="submission" date="2024-04" db="EMBL/GenBank/DDBJ databases">
        <title>Defined microbial consortia suppress multidrug-resistant proinflammatory Enterobacteriaceae via ecological control.</title>
        <authorList>
            <person name="Furuichi M."/>
            <person name="Kawaguchi T."/>
            <person name="Pust M."/>
            <person name="Yasuma K."/>
            <person name="Plichta D."/>
            <person name="Hasegawa N."/>
            <person name="Ohya T."/>
            <person name="Bhattarai S."/>
            <person name="Sasajima S."/>
            <person name="Aoto Y."/>
            <person name="Tuganbaev T."/>
            <person name="Yaginuma M."/>
            <person name="Ueda M."/>
            <person name="Okahashi N."/>
            <person name="Amafuji K."/>
            <person name="Kiridooshi Y."/>
            <person name="Sugita K."/>
            <person name="Strazar M."/>
            <person name="Skelly A."/>
            <person name="Suda W."/>
            <person name="Hattori M."/>
            <person name="Nakamoto N."/>
            <person name="Caballero S."/>
            <person name="Norman J."/>
            <person name="Olle B."/>
            <person name="Tanoue T."/>
            <person name="Arita M."/>
            <person name="Bucci V."/>
            <person name="Atarashi K."/>
            <person name="Xavier R."/>
            <person name="Honda K."/>
        </authorList>
    </citation>
    <scope>NUCLEOTIDE SEQUENCE [LARGE SCALE GENOMIC DNA]</scope>
    <source>
        <strain evidence="2">k34-0107-D12</strain>
    </source>
</reference>
<keyword evidence="2" id="KW-1185">Reference proteome</keyword>
<gene>
    <name evidence="1" type="ORF">K340107D12_22420</name>
</gene>
<sequence length="103" mass="12293">MTNKEFLSYLEENFDGYAVFLEKSTDFQETKNQKRPAKSRWKEAKVQKAVNEMWKKSMQPLYDNLKREIKSGITYKWIEYIEQHEVLEGLRDSMADLSFGDVD</sequence>
<comment type="caution">
    <text evidence="1">The sequence shown here is derived from an EMBL/GenBank/DDBJ whole genome shotgun (WGS) entry which is preliminary data.</text>
</comment>
<proteinExistence type="predicted"/>
<evidence type="ECO:0000313" key="1">
    <source>
        <dbReference type="EMBL" id="GAA6499426.1"/>
    </source>
</evidence>
<protein>
    <submittedName>
        <fullName evidence="1">Uncharacterized protein</fullName>
    </submittedName>
</protein>
<dbReference type="EMBL" id="BAABZQ010000001">
    <property type="protein sequence ID" value="GAA6499426.1"/>
    <property type="molecule type" value="Genomic_DNA"/>
</dbReference>
<accession>A0ABQ0BSC8</accession>